<dbReference type="AlphaFoldDB" id="A0A3E3IA85"/>
<dbReference type="EMBL" id="QVLV01000002">
    <property type="protein sequence ID" value="RGE63989.1"/>
    <property type="molecule type" value="Genomic_DNA"/>
</dbReference>
<gene>
    <name evidence="3" type="ORF">DXC51_02600</name>
</gene>
<dbReference type="InterPro" id="IPR006638">
    <property type="entry name" value="Elp3/MiaA/NifB-like_rSAM"/>
</dbReference>
<dbReference type="PANTHER" id="PTHR42731:SF1">
    <property type="entry name" value="RADICAL SAM DOMAIN PROTEIN"/>
    <property type="match status" value="1"/>
</dbReference>
<organism evidence="3 4">
    <name type="scientific">Eisenbergiella massiliensis</name>
    <dbReference type="NCBI Taxonomy" id="1720294"/>
    <lineage>
        <taxon>Bacteria</taxon>
        <taxon>Bacillati</taxon>
        <taxon>Bacillota</taxon>
        <taxon>Clostridia</taxon>
        <taxon>Lachnospirales</taxon>
        <taxon>Lachnospiraceae</taxon>
        <taxon>Eisenbergiella</taxon>
    </lineage>
</organism>
<dbReference type="Pfam" id="PF19864">
    <property type="entry name" value="Radical_SAM_N2"/>
    <property type="match status" value="1"/>
</dbReference>
<dbReference type="RefSeq" id="WP_117543614.1">
    <property type="nucleotide sequence ID" value="NZ_JBKUNB010000003.1"/>
</dbReference>
<name>A0A3E3IA85_9FIRM</name>
<dbReference type="InterPro" id="IPR023862">
    <property type="entry name" value="CHP03960_rSAM"/>
</dbReference>
<dbReference type="InterPro" id="IPR058240">
    <property type="entry name" value="rSAM_sf"/>
</dbReference>
<dbReference type="GO" id="GO:0051536">
    <property type="term" value="F:iron-sulfur cluster binding"/>
    <property type="evidence" value="ECO:0007669"/>
    <property type="project" value="InterPro"/>
</dbReference>
<dbReference type="Pfam" id="PF04055">
    <property type="entry name" value="Radical_SAM"/>
    <property type="match status" value="1"/>
</dbReference>
<evidence type="ECO:0000313" key="4">
    <source>
        <dbReference type="Proteomes" id="UP000260812"/>
    </source>
</evidence>
<dbReference type="SFLD" id="SFLDS00029">
    <property type="entry name" value="Radical_SAM"/>
    <property type="match status" value="1"/>
</dbReference>
<dbReference type="PANTHER" id="PTHR42731">
    <property type="entry name" value="SLL1084 PROTEIN"/>
    <property type="match status" value="1"/>
</dbReference>
<proteinExistence type="predicted"/>
<reference evidence="3" key="1">
    <citation type="submission" date="2018-08" db="EMBL/GenBank/DDBJ databases">
        <title>A genome reference for cultivated species of the human gut microbiota.</title>
        <authorList>
            <person name="Zou Y."/>
            <person name="Xue W."/>
            <person name="Luo G."/>
        </authorList>
    </citation>
    <scope>NUCLEOTIDE SEQUENCE [LARGE SCALE GENOMIC DNA]</scope>
    <source>
        <strain evidence="3">TF05-5AC</strain>
    </source>
</reference>
<dbReference type="Gene3D" id="3.80.30.20">
    <property type="entry name" value="tm_1862 like domain"/>
    <property type="match status" value="1"/>
</dbReference>
<feature type="region of interest" description="Disordered" evidence="1">
    <location>
        <begin position="661"/>
        <end position="683"/>
    </location>
</feature>
<dbReference type="SFLD" id="SFLDG01082">
    <property type="entry name" value="B12-binding_domain_containing"/>
    <property type="match status" value="1"/>
</dbReference>
<feature type="domain" description="Radical SAM core" evidence="2">
    <location>
        <begin position="273"/>
        <end position="520"/>
    </location>
</feature>
<comment type="caution">
    <text evidence="3">The sequence shown here is derived from an EMBL/GenBank/DDBJ whole genome shotgun (WGS) entry which is preliminary data.</text>
</comment>
<dbReference type="Proteomes" id="UP000260812">
    <property type="component" value="Unassembled WGS sequence"/>
</dbReference>
<evidence type="ECO:0000256" key="1">
    <source>
        <dbReference type="SAM" id="MobiDB-lite"/>
    </source>
</evidence>
<sequence length="683" mass="78022">MNKITTKNNVSTNTRELITGNLALSDEILLNIEKPARYIGGEVNAVVKDKDKVDIRFAMCFPDVYEIGMSHLGIQILYDMFNSWEDTWCERVYSPWVDLDKIMREKHIPLFALESQEPVRNFDFLGITIQYEMCYTNILQILDLAGIPLLSRDRDETFPIVIGGGPCTYNPEPIADFFDIFYIGEGETIYRQLLDLYKEYRKNGNSRREFLIEAAKLPGMYVPSLYDVSYKEDGTIASFTPNVEGIPSRILKQIQMDLTDTYYPRKPVVPFIKITQDRVTLEIQRGCIRGCRFCQAGQLYRPVRERDVDMLKKYAIDMLESTGQEEISLSSLSSSDYSRLEELVTFLMDTCRERMVNISLPSLRIDAFSLDIMSKVQDVKKSSLTFAPEAGSQRLRDVINKGLTEEVILKGAAMAFEGGWTRVKLYFMLGLPTETEEDIRGIAELSNKIAALFFETVPREKRTGQVQIVASTSFFIPKPFTPFQWAKMSTKEEFLEKAHLTKTAIREQLNQKRIKYNWHEADVSVLEGVFARGDRKIASVILKAYEKGCLYDSWSEFFKNEVWLAAFDECGLDISFYTTRERSLDEIFPWDFLDCGVSKEFLKREWLRAQEGIVTPNCKQQCQGCGASRFKGGICFEERNAQGEIEDGSARTLTEYAQLHQDTGEIAGETQPPAQEGKGGAQA</sequence>
<dbReference type="InterPro" id="IPR007197">
    <property type="entry name" value="rSAM"/>
</dbReference>
<keyword evidence="4" id="KW-1185">Reference proteome</keyword>
<dbReference type="PROSITE" id="PS51918">
    <property type="entry name" value="RADICAL_SAM"/>
    <property type="match status" value="1"/>
</dbReference>
<dbReference type="SUPFAM" id="SSF102114">
    <property type="entry name" value="Radical SAM enzymes"/>
    <property type="match status" value="1"/>
</dbReference>
<protein>
    <submittedName>
        <fullName evidence="3">TIGR03960 family B12-binding radical SAM protein</fullName>
    </submittedName>
</protein>
<evidence type="ECO:0000313" key="3">
    <source>
        <dbReference type="EMBL" id="RGE63989.1"/>
    </source>
</evidence>
<evidence type="ECO:0000259" key="2">
    <source>
        <dbReference type="PROSITE" id="PS51918"/>
    </source>
</evidence>
<accession>A0A3E3IA85</accession>
<dbReference type="SMART" id="SM00729">
    <property type="entry name" value="Elp3"/>
    <property type="match status" value="1"/>
</dbReference>
<dbReference type="InterPro" id="IPR023404">
    <property type="entry name" value="rSAM_horseshoe"/>
</dbReference>
<dbReference type="GO" id="GO:0003824">
    <property type="term" value="F:catalytic activity"/>
    <property type="evidence" value="ECO:0007669"/>
    <property type="project" value="InterPro"/>
</dbReference>
<dbReference type="GeneID" id="97985800"/>
<dbReference type="InterPro" id="IPR045784">
    <property type="entry name" value="Radical_SAM_N2"/>
</dbReference>
<dbReference type="NCBIfam" id="TIGR03960">
    <property type="entry name" value="rSAM_fuse_unch"/>
    <property type="match status" value="1"/>
</dbReference>
<dbReference type="CDD" id="cd01335">
    <property type="entry name" value="Radical_SAM"/>
    <property type="match status" value="1"/>
</dbReference>